<name>A0A0A8Y5J1_ARUDO</name>
<dbReference type="AlphaFoldDB" id="A0A0A8Y5J1"/>
<organism evidence="1">
    <name type="scientific">Arundo donax</name>
    <name type="common">Giant reed</name>
    <name type="synonym">Donax arundinaceus</name>
    <dbReference type="NCBI Taxonomy" id="35708"/>
    <lineage>
        <taxon>Eukaryota</taxon>
        <taxon>Viridiplantae</taxon>
        <taxon>Streptophyta</taxon>
        <taxon>Embryophyta</taxon>
        <taxon>Tracheophyta</taxon>
        <taxon>Spermatophyta</taxon>
        <taxon>Magnoliopsida</taxon>
        <taxon>Liliopsida</taxon>
        <taxon>Poales</taxon>
        <taxon>Poaceae</taxon>
        <taxon>PACMAD clade</taxon>
        <taxon>Arundinoideae</taxon>
        <taxon>Arundineae</taxon>
        <taxon>Arundo</taxon>
    </lineage>
</organism>
<reference evidence="1" key="1">
    <citation type="submission" date="2014-09" db="EMBL/GenBank/DDBJ databases">
        <authorList>
            <person name="Magalhaes I.L.F."/>
            <person name="Oliveira U."/>
            <person name="Santos F.R."/>
            <person name="Vidigal T.H.D.A."/>
            <person name="Brescovit A.D."/>
            <person name="Santos A.J."/>
        </authorList>
    </citation>
    <scope>NUCLEOTIDE SEQUENCE</scope>
    <source>
        <tissue evidence="1">Shoot tissue taken approximately 20 cm above the soil surface</tissue>
    </source>
</reference>
<reference evidence="1" key="2">
    <citation type="journal article" date="2015" name="Data Brief">
        <title>Shoot transcriptome of the giant reed, Arundo donax.</title>
        <authorList>
            <person name="Barrero R.A."/>
            <person name="Guerrero F.D."/>
            <person name="Moolhuijzen P."/>
            <person name="Goolsby J.A."/>
            <person name="Tidwell J."/>
            <person name="Bellgard S.E."/>
            <person name="Bellgard M.I."/>
        </authorList>
    </citation>
    <scope>NUCLEOTIDE SEQUENCE</scope>
    <source>
        <tissue evidence="1">Shoot tissue taken approximately 20 cm above the soil surface</tissue>
    </source>
</reference>
<evidence type="ECO:0000313" key="1">
    <source>
        <dbReference type="EMBL" id="JAD21244.1"/>
    </source>
</evidence>
<sequence>MLAFLASLQRNPCMEVISAFLVSYSIRQARPTNEHSTSRIHKACISLLRP</sequence>
<dbReference type="EMBL" id="GBRH01276651">
    <property type="protein sequence ID" value="JAD21244.1"/>
    <property type="molecule type" value="Transcribed_RNA"/>
</dbReference>
<proteinExistence type="predicted"/>
<accession>A0A0A8Y5J1</accession>
<protein>
    <submittedName>
        <fullName evidence="1">Uncharacterized protein</fullName>
    </submittedName>
</protein>